<keyword evidence="2" id="KW-1185">Reference proteome</keyword>
<dbReference type="Proteomes" id="UP001157502">
    <property type="component" value="Chromosome 30"/>
</dbReference>
<evidence type="ECO:0000313" key="1">
    <source>
        <dbReference type="EMBL" id="KAJ7988809.1"/>
    </source>
</evidence>
<name>A0ACC2FBS4_DALPE</name>
<organism evidence="1 2">
    <name type="scientific">Dallia pectoralis</name>
    <name type="common">Alaska blackfish</name>
    <dbReference type="NCBI Taxonomy" id="75939"/>
    <lineage>
        <taxon>Eukaryota</taxon>
        <taxon>Metazoa</taxon>
        <taxon>Chordata</taxon>
        <taxon>Craniata</taxon>
        <taxon>Vertebrata</taxon>
        <taxon>Euteleostomi</taxon>
        <taxon>Actinopterygii</taxon>
        <taxon>Neopterygii</taxon>
        <taxon>Teleostei</taxon>
        <taxon>Protacanthopterygii</taxon>
        <taxon>Esociformes</taxon>
        <taxon>Umbridae</taxon>
        <taxon>Dallia</taxon>
    </lineage>
</organism>
<accession>A0ACC2FBS4</accession>
<reference evidence="1" key="1">
    <citation type="submission" date="2021-05" db="EMBL/GenBank/DDBJ databases">
        <authorList>
            <person name="Pan Q."/>
            <person name="Jouanno E."/>
            <person name="Zahm M."/>
            <person name="Klopp C."/>
            <person name="Cabau C."/>
            <person name="Louis A."/>
            <person name="Berthelot C."/>
            <person name="Parey E."/>
            <person name="Roest Crollius H."/>
            <person name="Montfort J."/>
            <person name="Robinson-Rechavi M."/>
            <person name="Bouchez O."/>
            <person name="Lampietro C."/>
            <person name="Lopez Roques C."/>
            <person name="Donnadieu C."/>
            <person name="Postlethwait J."/>
            <person name="Bobe J."/>
            <person name="Dillon D."/>
            <person name="Chandos A."/>
            <person name="von Hippel F."/>
            <person name="Guiguen Y."/>
        </authorList>
    </citation>
    <scope>NUCLEOTIDE SEQUENCE</scope>
    <source>
        <strain evidence="1">YG-Jan2019</strain>
    </source>
</reference>
<proteinExistence type="predicted"/>
<protein>
    <submittedName>
        <fullName evidence="1">Uncharacterized protein</fullName>
    </submittedName>
</protein>
<gene>
    <name evidence="1" type="ORF">DPEC_G00313050</name>
</gene>
<comment type="caution">
    <text evidence="1">The sequence shown here is derived from an EMBL/GenBank/DDBJ whole genome shotgun (WGS) entry which is preliminary data.</text>
</comment>
<sequence length="93" mass="10544">MCPEIKDTRPLHNQLLLKGRAACGQTLERVQENGHGSLQFCVNRINVTVKQRMTWKQLQMCAELLHGPVWLHPAVVHSVTSRVEAEHWARPGA</sequence>
<evidence type="ECO:0000313" key="2">
    <source>
        <dbReference type="Proteomes" id="UP001157502"/>
    </source>
</evidence>
<dbReference type="EMBL" id="CM055757">
    <property type="protein sequence ID" value="KAJ7988809.1"/>
    <property type="molecule type" value="Genomic_DNA"/>
</dbReference>